<evidence type="ECO:0000256" key="1">
    <source>
        <dbReference type="SAM" id="MobiDB-lite"/>
    </source>
</evidence>
<proteinExistence type="predicted"/>
<accession>A0A086P9H2</accession>
<dbReference type="eggNOG" id="COG3598">
    <property type="taxonomic scope" value="Bacteria"/>
</dbReference>
<name>A0A086P9H2_SPHHM</name>
<evidence type="ECO:0000313" key="2">
    <source>
        <dbReference type="EMBL" id="KFG90040.1"/>
    </source>
</evidence>
<protein>
    <submittedName>
        <fullName evidence="2">Uncharacterized protein</fullName>
    </submittedName>
</protein>
<dbReference type="Gene3D" id="3.40.50.300">
    <property type="entry name" value="P-loop containing nucleotide triphosphate hydrolases"/>
    <property type="match status" value="1"/>
</dbReference>
<dbReference type="STRING" id="76947.GCA_002080435_01032"/>
<dbReference type="SUPFAM" id="SSF52540">
    <property type="entry name" value="P-loop containing nucleoside triphosphate hydrolases"/>
    <property type="match status" value="1"/>
</dbReference>
<keyword evidence="3" id="KW-1185">Reference proteome</keyword>
<gene>
    <name evidence="2" type="ORF">BV98_002213</name>
</gene>
<feature type="compositionally biased region" description="Basic residues" evidence="1">
    <location>
        <begin position="360"/>
        <end position="371"/>
    </location>
</feature>
<dbReference type="Pfam" id="PF13481">
    <property type="entry name" value="AAA_25"/>
    <property type="match status" value="1"/>
</dbReference>
<organism evidence="2 3">
    <name type="scientific">Sphingobium herbicidovorans (strain ATCC 700291 / DSM 11019 / CCUG 56400 / KCTC 2939 / LMG 18315 / NBRC 16415 / MH)</name>
    <name type="common">Sphingomonas herbicidovorans</name>
    <dbReference type="NCBI Taxonomy" id="1219045"/>
    <lineage>
        <taxon>Bacteria</taxon>
        <taxon>Pseudomonadati</taxon>
        <taxon>Pseudomonadota</taxon>
        <taxon>Alphaproteobacteria</taxon>
        <taxon>Sphingomonadales</taxon>
        <taxon>Sphingomonadaceae</taxon>
        <taxon>Sphingobium</taxon>
    </lineage>
</organism>
<feature type="region of interest" description="Disordered" evidence="1">
    <location>
        <begin position="358"/>
        <end position="445"/>
    </location>
</feature>
<dbReference type="PATRIC" id="fig|1219045.3.peg.2252"/>
<dbReference type="RefSeq" id="WP_081570291.1">
    <property type="nucleotide sequence ID" value="NZ_BCZD01000030.1"/>
</dbReference>
<dbReference type="AlphaFoldDB" id="A0A086P9H2"/>
<dbReference type="OrthoDB" id="1496333at2"/>
<dbReference type="InterPro" id="IPR027417">
    <property type="entry name" value="P-loop_NTPase"/>
</dbReference>
<sequence>MSLDRASRLQSVEPSGGGPKLFPLADLNQWSLRQAEAKRFVMKGFVPDREMTLITGAGGANKSTFGQQLATCCAAAVPMLGIDVEPVSSLYLTCEDDDDRLHWMAQHICNTLGLKMADLVGRLHLSSLRGQLGNELASFDMEGKLKPSPSFASLRATIISTNARLVVLDNAAHFFAGNENDRGQVTAFVNLLYSLCRELDATILLIAHSNKAGDSYSGSTAWLNAVRSQIVLQRPEDSIDPDERLLTLGKANYARQGAELRFRWHEFSLVLDEDLSDDKRAELATTAAASNDNGIFMACLDARARDGLVVSPNVSPNYAPSQFEAMPAAKGIGRDRLRKAMERLLAVGEIEIYDHENRGKGRSVKAIRRSSRITPDGSPDVSRTGSRTFPEPFPHGSRTTPHTHSPLKGGMGAALEASAPSLLDQDHPDAPDTNPSWDEPSHRPA</sequence>
<evidence type="ECO:0000313" key="3">
    <source>
        <dbReference type="Proteomes" id="UP000024284"/>
    </source>
</evidence>
<comment type="caution">
    <text evidence="2">The sequence shown here is derived from an EMBL/GenBank/DDBJ whole genome shotgun (WGS) entry which is preliminary data.</text>
</comment>
<dbReference type="EMBL" id="JFZA02000017">
    <property type="protein sequence ID" value="KFG90040.1"/>
    <property type="molecule type" value="Genomic_DNA"/>
</dbReference>
<dbReference type="Proteomes" id="UP000024284">
    <property type="component" value="Unassembled WGS sequence"/>
</dbReference>
<reference evidence="2" key="1">
    <citation type="submission" date="2014-08" db="EMBL/GenBank/DDBJ databases">
        <title>Draft genome sequences of Sphingobium herbicidovorans.</title>
        <authorList>
            <person name="Gan H.M."/>
            <person name="Gan H.Y."/>
            <person name="Savka M.A."/>
        </authorList>
    </citation>
    <scope>NUCLEOTIDE SEQUENCE [LARGE SCALE GENOMIC DNA]</scope>
    <source>
        <strain evidence="2">NBRC 16415</strain>
    </source>
</reference>